<dbReference type="PIRSF" id="PIRSF029008">
    <property type="entry name" value="MecA"/>
    <property type="match status" value="1"/>
</dbReference>
<organism evidence="3 4">
    <name type="scientific">Pullulanibacillus pueri</name>
    <dbReference type="NCBI Taxonomy" id="1437324"/>
    <lineage>
        <taxon>Bacteria</taxon>
        <taxon>Bacillati</taxon>
        <taxon>Bacillota</taxon>
        <taxon>Bacilli</taxon>
        <taxon>Bacillales</taxon>
        <taxon>Sporolactobacillaceae</taxon>
        <taxon>Pullulanibacillus</taxon>
    </lineage>
</organism>
<gene>
    <name evidence="3" type="primary">mecA1</name>
    <name evidence="2" type="synonym">mecA</name>
    <name evidence="3" type="ORF">GCM10007096_26070</name>
</gene>
<evidence type="ECO:0000313" key="4">
    <source>
        <dbReference type="Proteomes" id="UP000656813"/>
    </source>
</evidence>
<comment type="function">
    <text evidence="2">Enables the recognition and targeting of unfolded and aggregated proteins to the ClpC protease or to other proteins involved in proteolysis.</text>
</comment>
<dbReference type="Proteomes" id="UP000656813">
    <property type="component" value="Unassembled WGS sequence"/>
</dbReference>
<comment type="domain">
    <text evidence="2">The N-terminal domain probably binds unfolded/aggregated proteins; the C-terminal domain interacts with ClpC.</text>
</comment>
<keyword evidence="4" id="KW-1185">Reference proteome</keyword>
<dbReference type="HAMAP" id="MF_01124">
    <property type="entry name" value="MecA"/>
    <property type="match status" value="1"/>
</dbReference>
<dbReference type="RefSeq" id="WP_188497809.1">
    <property type="nucleotide sequence ID" value="NZ_BMFV01000019.1"/>
</dbReference>
<protein>
    <recommendedName>
        <fullName evidence="2">Adapter protein MecA</fullName>
    </recommendedName>
</protein>
<proteinExistence type="inferred from homology"/>
<evidence type="ECO:0000256" key="2">
    <source>
        <dbReference type="HAMAP-Rule" id="MF_01124"/>
    </source>
</evidence>
<dbReference type="EMBL" id="BMFV01000019">
    <property type="protein sequence ID" value="GGH84001.1"/>
    <property type="molecule type" value="Genomic_DNA"/>
</dbReference>
<dbReference type="InterPro" id="IPR008681">
    <property type="entry name" value="Neg-reg_MecA"/>
</dbReference>
<evidence type="ECO:0000313" key="3">
    <source>
        <dbReference type="EMBL" id="GGH84001.1"/>
    </source>
</evidence>
<dbReference type="GO" id="GO:0030674">
    <property type="term" value="F:protein-macromolecule adaptor activity"/>
    <property type="evidence" value="ECO:0007669"/>
    <property type="project" value="UniProtKB-UniRule"/>
</dbReference>
<dbReference type="InterPro" id="IPR038471">
    <property type="entry name" value="MecA_C_sf"/>
</dbReference>
<comment type="caution">
    <text evidence="3">The sequence shown here is derived from an EMBL/GenBank/DDBJ whole genome shotgun (WGS) entry which is preliminary data.</text>
</comment>
<dbReference type="Gene3D" id="3.30.70.1950">
    <property type="match status" value="1"/>
</dbReference>
<comment type="similarity">
    <text evidence="1 2">Belongs to the MecA family.</text>
</comment>
<name>A0A8J2ZWP2_9BACL</name>
<dbReference type="Pfam" id="PF05389">
    <property type="entry name" value="MecA"/>
    <property type="match status" value="1"/>
</dbReference>
<dbReference type="PANTHER" id="PTHR39161">
    <property type="entry name" value="ADAPTER PROTEIN MECA"/>
    <property type="match status" value="1"/>
</dbReference>
<dbReference type="PANTHER" id="PTHR39161:SF1">
    <property type="entry name" value="ADAPTER PROTEIN MECA 1"/>
    <property type="match status" value="1"/>
</dbReference>
<reference evidence="3" key="2">
    <citation type="submission" date="2020-09" db="EMBL/GenBank/DDBJ databases">
        <authorList>
            <person name="Sun Q."/>
            <person name="Zhou Y."/>
        </authorList>
    </citation>
    <scope>NUCLEOTIDE SEQUENCE</scope>
    <source>
        <strain evidence="3">CGMCC 1.12777</strain>
    </source>
</reference>
<dbReference type="AlphaFoldDB" id="A0A8J2ZWP2"/>
<comment type="subunit">
    <text evidence="2">Homodimer.</text>
</comment>
<accession>A0A8J2ZWP2</accession>
<dbReference type="NCBIfam" id="NF002644">
    <property type="entry name" value="PRK02315.1-5"/>
    <property type="match status" value="1"/>
</dbReference>
<sequence length="221" mass="26189">MDIERVNDHTLKFFISYLDIEDRGFDREEIWYNRERGEELFWDILDEAYHKEEFPVEGPLWIQVQALEKGLEILVTRAQLSKDGTKLELPISSDKHLDIPVNDDLENLLSENLQDDQSEDDQIVEEDELSFLISFNDFEDIIHLSGQIDDDFIESSLYHFDDKYYLFIEFSNDSTEYEQENDLSLILEFGEETDITLPYIQEYGKLIIAEEAITTIRHHFC</sequence>
<reference evidence="3" key="1">
    <citation type="journal article" date="2014" name="Int. J. Syst. Evol. Microbiol.">
        <title>Complete genome sequence of Corynebacterium casei LMG S-19264T (=DSM 44701T), isolated from a smear-ripened cheese.</title>
        <authorList>
            <consortium name="US DOE Joint Genome Institute (JGI-PGF)"/>
            <person name="Walter F."/>
            <person name="Albersmeier A."/>
            <person name="Kalinowski J."/>
            <person name="Ruckert C."/>
        </authorList>
    </citation>
    <scope>NUCLEOTIDE SEQUENCE</scope>
    <source>
        <strain evidence="3">CGMCC 1.12777</strain>
    </source>
</reference>
<evidence type="ECO:0000256" key="1">
    <source>
        <dbReference type="ARBA" id="ARBA00005397"/>
    </source>
</evidence>